<evidence type="ECO:0000313" key="3">
    <source>
        <dbReference type="Proteomes" id="UP001287286"/>
    </source>
</evidence>
<dbReference type="Proteomes" id="UP001287286">
    <property type="component" value="Unassembled WGS sequence"/>
</dbReference>
<feature type="region of interest" description="Disordered" evidence="1">
    <location>
        <begin position="1"/>
        <end position="21"/>
    </location>
</feature>
<sequence>MGKREREGEEDGTGGGADAGCGGGAVLVAVSARADLLMYPSTRAHDMAWSSGARLELEERPSTGRSALEEEGMWGIEGDGVRASPTSGCKPWWMHGDGQEPGGNKDGLWWFGVLLVEGGGLEGGGRAEVDVAGKAWQGRTLLLDAEPTAAGPAQEVRTSLSRACWLHRDAAGAGEASPGARPPPVTTNGKVPREASASPSHLQWRNARGSSLSGFLPALDCRARGKKGRIWGPHGDEPRPWSQALAERSLDSGGATALTLTSPRCLAWPRGQLVGGWPSEKSPIFHPKFFHLAMRVPVARTHDSFVCSARLRAKLTPPCATCGEHAVGAWRGGRGPQREGQGPRRTNCLEKRQSWLAGVLSPRPARDVFVIAQGFRGSKTACMLRSAACHGTRTAPEDGWHGHGWGRCARDGARASASGAAPVGDSRIPRTPLSASTTLAAPMVFPTRSCCWPAHRNRASAASSRRQLWRRKHGTAVASDLWAKPDGVLGMQAQPWHGRREGGPVGGIPSLVLIPRTGMYSRYVHGQVTHRPQAVKDFKAQQKENTRGAKN</sequence>
<comment type="caution">
    <text evidence="2">The sequence shown here is derived from an EMBL/GenBank/DDBJ whole genome shotgun (WGS) entry which is preliminary data.</text>
</comment>
<evidence type="ECO:0000256" key="1">
    <source>
        <dbReference type="SAM" id="MobiDB-lite"/>
    </source>
</evidence>
<gene>
    <name evidence="2" type="ORF">Purlil1_6493</name>
</gene>
<reference evidence="2 3" key="1">
    <citation type="journal article" date="2024" name="Microbiol. Resour. Announc.">
        <title>Genome annotations for the ascomycete fungi Trichoderma harzianum, Trichoderma aggressivum, and Purpureocillium lilacinum.</title>
        <authorList>
            <person name="Beijen E.P.W."/>
            <person name="Ohm R.A."/>
        </authorList>
    </citation>
    <scope>NUCLEOTIDE SEQUENCE [LARGE SCALE GENOMIC DNA]</scope>
    <source>
        <strain evidence="2 3">CBS 150709</strain>
    </source>
</reference>
<accession>A0ABR0BYK6</accession>
<evidence type="ECO:0000313" key="2">
    <source>
        <dbReference type="EMBL" id="KAK4089060.1"/>
    </source>
</evidence>
<protein>
    <submittedName>
        <fullName evidence="2">Uncharacterized protein</fullName>
    </submittedName>
</protein>
<proteinExistence type="predicted"/>
<organism evidence="2 3">
    <name type="scientific">Purpureocillium lilacinum</name>
    <name type="common">Paecilomyces lilacinus</name>
    <dbReference type="NCBI Taxonomy" id="33203"/>
    <lineage>
        <taxon>Eukaryota</taxon>
        <taxon>Fungi</taxon>
        <taxon>Dikarya</taxon>
        <taxon>Ascomycota</taxon>
        <taxon>Pezizomycotina</taxon>
        <taxon>Sordariomycetes</taxon>
        <taxon>Hypocreomycetidae</taxon>
        <taxon>Hypocreales</taxon>
        <taxon>Ophiocordycipitaceae</taxon>
        <taxon>Purpureocillium</taxon>
    </lineage>
</organism>
<name>A0ABR0BYK6_PURLI</name>
<dbReference type="EMBL" id="JAWRVI010000021">
    <property type="protein sequence ID" value="KAK4089060.1"/>
    <property type="molecule type" value="Genomic_DNA"/>
</dbReference>
<feature type="region of interest" description="Disordered" evidence="1">
    <location>
        <begin position="171"/>
        <end position="203"/>
    </location>
</feature>
<keyword evidence="3" id="KW-1185">Reference proteome</keyword>